<gene>
    <name evidence="3" type="ORF">D2T33_15990</name>
</gene>
<feature type="transmembrane region" description="Helical" evidence="1">
    <location>
        <begin position="283"/>
        <end position="302"/>
    </location>
</feature>
<keyword evidence="4" id="KW-1185">Reference proteome</keyword>
<accession>A0A443IP19</accession>
<protein>
    <submittedName>
        <fullName evidence="3">Acyltransferase</fullName>
    </submittedName>
</protein>
<dbReference type="InterPro" id="IPR050879">
    <property type="entry name" value="Acyltransferase_3"/>
</dbReference>
<feature type="transmembrane region" description="Helical" evidence="1">
    <location>
        <begin position="99"/>
        <end position="120"/>
    </location>
</feature>
<feature type="transmembrane region" description="Helical" evidence="1">
    <location>
        <begin position="66"/>
        <end position="87"/>
    </location>
</feature>
<dbReference type="Pfam" id="PF01757">
    <property type="entry name" value="Acyl_transf_3"/>
    <property type="match status" value="1"/>
</dbReference>
<evidence type="ECO:0000313" key="4">
    <source>
        <dbReference type="Proteomes" id="UP000285710"/>
    </source>
</evidence>
<proteinExistence type="predicted"/>
<keyword evidence="3" id="KW-0012">Acyltransferase</keyword>
<keyword evidence="1" id="KW-1133">Transmembrane helix</keyword>
<keyword evidence="3" id="KW-0808">Transferase</keyword>
<dbReference type="PANTHER" id="PTHR23028">
    <property type="entry name" value="ACETYLTRANSFERASE"/>
    <property type="match status" value="1"/>
</dbReference>
<dbReference type="RefSeq" id="WP_128270438.1">
    <property type="nucleotide sequence ID" value="NZ_SAUW01000018.1"/>
</dbReference>
<reference evidence="3 4" key="2">
    <citation type="submission" date="2019-01" db="EMBL/GenBank/DDBJ databases">
        <authorList>
            <person name="Li Y."/>
        </authorList>
    </citation>
    <scope>NUCLEOTIDE SEQUENCE [LARGE SCALE GENOMIC DNA]</scope>
    <source>
        <strain evidence="3 4">2D-5</strain>
    </source>
</reference>
<sequence>MSQHSGMAAPPSGIASLIPARIRNILAPESGHLRELDGIRAFSIMLVLAAHLLPLTFTGWELNESAGIAGMSLFFSLSGFLIASILWKRPQVKPFLIRRVARIAPLMYLYAVVVALVVYWRPDTFLAILTFTLNYNDPQIYKGVSHLWSLCVEMHFYLGIALAVGLFGRKGFWIVPIAAVAVTGLRIEDGAVASIRTHHRIDEILTGALLGLWWANRGTPALQGAVWQGIETWVRRLLPLLFVLWLLACYPPARPLPYFRPYITMLMVSGVMLQASDGRLKQFLSTAPLGFIARISYALYIWHPLMALGPMSQGSAPVRYLIKRPITFLLTFIAATLSTAYYEKIFTDWARRLTGQSRRQ</sequence>
<reference evidence="3 4" key="1">
    <citation type="submission" date="2019-01" db="EMBL/GenBank/DDBJ databases">
        <title>Sinorhodobacter populi sp. nov. isolated from the symptomatic bark tissue of Populus euramericana canker.</title>
        <authorList>
            <person name="Xu G."/>
        </authorList>
    </citation>
    <scope>NUCLEOTIDE SEQUENCE [LARGE SCALE GENOMIC DNA]</scope>
    <source>
        <strain evidence="3 4">2D-5</strain>
    </source>
</reference>
<evidence type="ECO:0000313" key="3">
    <source>
        <dbReference type="EMBL" id="RWR08125.1"/>
    </source>
</evidence>
<feature type="transmembrane region" description="Helical" evidence="1">
    <location>
        <begin position="41"/>
        <end position="60"/>
    </location>
</feature>
<dbReference type="GO" id="GO:0000271">
    <property type="term" value="P:polysaccharide biosynthetic process"/>
    <property type="evidence" value="ECO:0007669"/>
    <property type="project" value="TreeGrafter"/>
</dbReference>
<keyword evidence="1" id="KW-0812">Transmembrane</keyword>
<dbReference type="GO" id="GO:0016747">
    <property type="term" value="F:acyltransferase activity, transferring groups other than amino-acyl groups"/>
    <property type="evidence" value="ECO:0007669"/>
    <property type="project" value="InterPro"/>
</dbReference>
<comment type="caution">
    <text evidence="3">The sequence shown here is derived from an EMBL/GenBank/DDBJ whole genome shotgun (WGS) entry which is preliminary data.</text>
</comment>
<dbReference type="EMBL" id="SAUW01000018">
    <property type="protein sequence ID" value="RWR08125.1"/>
    <property type="molecule type" value="Genomic_DNA"/>
</dbReference>
<feature type="domain" description="Acyltransferase 3" evidence="2">
    <location>
        <begin position="35"/>
        <end position="337"/>
    </location>
</feature>
<keyword evidence="1" id="KW-0472">Membrane</keyword>
<dbReference type="Proteomes" id="UP000285710">
    <property type="component" value="Unassembled WGS sequence"/>
</dbReference>
<dbReference type="InterPro" id="IPR002656">
    <property type="entry name" value="Acyl_transf_3_dom"/>
</dbReference>
<name>A0A443IP19_9RHOB</name>
<dbReference type="GO" id="GO:0016020">
    <property type="term" value="C:membrane"/>
    <property type="evidence" value="ECO:0007669"/>
    <property type="project" value="TreeGrafter"/>
</dbReference>
<feature type="transmembrane region" description="Helical" evidence="1">
    <location>
        <begin position="322"/>
        <end position="342"/>
    </location>
</feature>
<feature type="transmembrane region" description="Helical" evidence="1">
    <location>
        <begin position="147"/>
        <end position="167"/>
    </location>
</feature>
<dbReference type="PANTHER" id="PTHR23028:SF53">
    <property type="entry name" value="ACYL_TRANSF_3 DOMAIN-CONTAINING PROTEIN"/>
    <property type="match status" value="1"/>
</dbReference>
<organism evidence="3 4">
    <name type="scientific">Paenirhodobacter populi</name>
    <dbReference type="NCBI Taxonomy" id="2306993"/>
    <lineage>
        <taxon>Bacteria</taxon>
        <taxon>Pseudomonadati</taxon>
        <taxon>Pseudomonadota</taxon>
        <taxon>Alphaproteobacteria</taxon>
        <taxon>Rhodobacterales</taxon>
        <taxon>Rhodobacter group</taxon>
        <taxon>Paenirhodobacter</taxon>
    </lineage>
</organism>
<evidence type="ECO:0000256" key="1">
    <source>
        <dbReference type="SAM" id="Phobius"/>
    </source>
</evidence>
<dbReference type="AlphaFoldDB" id="A0A443IP19"/>
<evidence type="ECO:0000259" key="2">
    <source>
        <dbReference type="Pfam" id="PF01757"/>
    </source>
</evidence>